<dbReference type="PANTHER" id="PTHR37173:SF1">
    <property type="entry name" value="PROLINE-RICH FAMILY PROTEIN"/>
    <property type="match status" value="1"/>
</dbReference>
<evidence type="ECO:0000313" key="2">
    <source>
        <dbReference type="EMBL" id="KAL3516595.1"/>
    </source>
</evidence>
<evidence type="ECO:0000256" key="1">
    <source>
        <dbReference type="SAM" id="MobiDB-lite"/>
    </source>
</evidence>
<keyword evidence="3" id="KW-1185">Reference proteome</keyword>
<feature type="compositionally biased region" description="Pro residues" evidence="1">
    <location>
        <begin position="28"/>
        <end position="49"/>
    </location>
</feature>
<sequence length="362" mass="39708">MALSTPPPPPDHCPSIACTSPSTTITRPPFPPNPRHPPPPPPPPPYPQPPPHYYPAPFYPIHPHFINSGLPSSPNSTYPPPPHDVTSTAYTTTPLYPVVSSGRGFLQNPLPSVTVNHPPNPNSHLYVVRPGVGVSYPHRPVFGYSYPDPGQVPKMGLDMRYVSGRSITHLQHQGSGGGGGVATVMPGVIKGVPVSASSSSQPQHKIALSSVSISDCNGHKEIRERGKDDSFATIRDRKVRVFENASIYALCRSWLRNGIPEESQPLHMDAARSLPRPLPLPAEDSVSPVKEDDPKEEEEEEGSVVNLTPEELLQTHIKRAKRVRSRLREERLQRIARYKTRLALLLPLMVEQQLRNDSASGN</sequence>
<comment type="caution">
    <text evidence="2">The sequence shown here is derived from an EMBL/GenBank/DDBJ whole genome shotgun (WGS) entry which is preliminary data.</text>
</comment>
<feature type="compositionally biased region" description="Polar residues" evidence="1">
    <location>
        <begin position="17"/>
        <end position="26"/>
    </location>
</feature>
<gene>
    <name evidence="2" type="ORF">ACH5RR_023497</name>
</gene>
<dbReference type="Proteomes" id="UP001630127">
    <property type="component" value="Unassembled WGS sequence"/>
</dbReference>
<proteinExistence type="predicted"/>
<feature type="compositionally biased region" description="Pro residues" evidence="1">
    <location>
        <begin position="1"/>
        <end position="12"/>
    </location>
</feature>
<organism evidence="2 3">
    <name type="scientific">Cinchona calisaya</name>
    <dbReference type="NCBI Taxonomy" id="153742"/>
    <lineage>
        <taxon>Eukaryota</taxon>
        <taxon>Viridiplantae</taxon>
        <taxon>Streptophyta</taxon>
        <taxon>Embryophyta</taxon>
        <taxon>Tracheophyta</taxon>
        <taxon>Spermatophyta</taxon>
        <taxon>Magnoliopsida</taxon>
        <taxon>eudicotyledons</taxon>
        <taxon>Gunneridae</taxon>
        <taxon>Pentapetalae</taxon>
        <taxon>asterids</taxon>
        <taxon>lamiids</taxon>
        <taxon>Gentianales</taxon>
        <taxon>Rubiaceae</taxon>
        <taxon>Cinchonoideae</taxon>
        <taxon>Cinchoneae</taxon>
        <taxon>Cinchona</taxon>
    </lineage>
</organism>
<dbReference type="AlphaFoldDB" id="A0ABD2ZE52"/>
<reference evidence="2 3" key="1">
    <citation type="submission" date="2024-11" db="EMBL/GenBank/DDBJ databases">
        <title>A near-complete genome assembly of Cinchona calisaya.</title>
        <authorList>
            <person name="Lian D.C."/>
            <person name="Zhao X.W."/>
            <person name="Wei L."/>
        </authorList>
    </citation>
    <scope>NUCLEOTIDE SEQUENCE [LARGE SCALE GENOMIC DNA]</scope>
    <source>
        <tissue evidence="2">Nenye</tissue>
    </source>
</reference>
<evidence type="ECO:0000313" key="3">
    <source>
        <dbReference type="Proteomes" id="UP001630127"/>
    </source>
</evidence>
<dbReference type="EMBL" id="JBJUIK010000010">
    <property type="protein sequence ID" value="KAL3516595.1"/>
    <property type="molecule type" value="Genomic_DNA"/>
</dbReference>
<feature type="region of interest" description="Disordered" evidence="1">
    <location>
        <begin position="1"/>
        <end position="49"/>
    </location>
</feature>
<dbReference type="PANTHER" id="PTHR37173">
    <property type="entry name" value="HYDROXYPROLINE-RICH GLYCOPROTEIN FAMILY PROTEIN"/>
    <property type="match status" value="1"/>
</dbReference>
<feature type="region of interest" description="Disordered" evidence="1">
    <location>
        <begin position="272"/>
        <end position="304"/>
    </location>
</feature>
<protein>
    <submittedName>
        <fullName evidence="2">Uncharacterized protein</fullName>
    </submittedName>
</protein>
<name>A0ABD2ZE52_9GENT</name>
<accession>A0ABD2ZE52</accession>